<protein>
    <submittedName>
        <fullName evidence="1">Uncharacterized protein</fullName>
    </submittedName>
</protein>
<dbReference type="EMBL" id="JAIWYP010000004">
    <property type="protein sequence ID" value="KAH3842589.1"/>
    <property type="molecule type" value="Genomic_DNA"/>
</dbReference>
<comment type="caution">
    <text evidence="1">The sequence shown here is derived from an EMBL/GenBank/DDBJ whole genome shotgun (WGS) entry which is preliminary data.</text>
</comment>
<sequence length="86" mass="9628">MLDIVGEDVDPVLAAGINELYSKGMEEELYKKKMVKDENCPRPGICEGLCTAKMNKLVWDVMSQQSRSLDRKMQMISTSVVKAGVF</sequence>
<reference evidence="1" key="2">
    <citation type="submission" date="2020-11" db="EMBL/GenBank/DDBJ databases">
        <authorList>
            <person name="McCartney M.A."/>
            <person name="Auch B."/>
            <person name="Kono T."/>
            <person name="Mallez S."/>
            <person name="Becker A."/>
            <person name="Gohl D.M."/>
            <person name="Silverstein K.A.T."/>
            <person name="Koren S."/>
            <person name="Bechman K.B."/>
            <person name="Herman A."/>
            <person name="Abrahante J.E."/>
            <person name="Garbe J."/>
        </authorList>
    </citation>
    <scope>NUCLEOTIDE SEQUENCE</scope>
    <source>
        <strain evidence="1">Duluth1</strain>
        <tissue evidence="1">Whole animal</tissue>
    </source>
</reference>
<name>A0A9D4KN75_DREPO</name>
<evidence type="ECO:0000313" key="1">
    <source>
        <dbReference type="EMBL" id="KAH3842589.1"/>
    </source>
</evidence>
<gene>
    <name evidence="1" type="ORF">DPMN_116087</name>
</gene>
<accession>A0A9D4KN75</accession>
<dbReference type="AlphaFoldDB" id="A0A9D4KN75"/>
<evidence type="ECO:0000313" key="2">
    <source>
        <dbReference type="Proteomes" id="UP000828390"/>
    </source>
</evidence>
<organism evidence="1 2">
    <name type="scientific">Dreissena polymorpha</name>
    <name type="common">Zebra mussel</name>
    <name type="synonym">Mytilus polymorpha</name>
    <dbReference type="NCBI Taxonomy" id="45954"/>
    <lineage>
        <taxon>Eukaryota</taxon>
        <taxon>Metazoa</taxon>
        <taxon>Spiralia</taxon>
        <taxon>Lophotrochozoa</taxon>
        <taxon>Mollusca</taxon>
        <taxon>Bivalvia</taxon>
        <taxon>Autobranchia</taxon>
        <taxon>Heteroconchia</taxon>
        <taxon>Euheterodonta</taxon>
        <taxon>Imparidentia</taxon>
        <taxon>Neoheterodontei</taxon>
        <taxon>Myida</taxon>
        <taxon>Dreissenoidea</taxon>
        <taxon>Dreissenidae</taxon>
        <taxon>Dreissena</taxon>
    </lineage>
</organism>
<dbReference type="Proteomes" id="UP000828390">
    <property type="component" value="Unassembled WGS sequence"/>
</dbReference>
<proteinExistence type="predicted"/>
<keyword evidence="2" id="KW-1185">Reference proteome</keyword>
<reference evidence="1" key="1">
    <citation type="journal article" date="2019" name="bioRxiv">
        <title>The Genome of the Zebra Mussel, Dreissena polymorpha: A Resource for Invasive Species Research.</title>
        <authorList>
            <person name="McCartney M.A."/>
            <person name="Auch B."/>
            <person name="Kono T."/>
            <person name="Mallez S."/>
            <person name="Zhang Y."/>
            <person name="Obille A."/>
            <person name="Becker A."/>
            <person name="Abrahante J.E."/>
            <person name="Garbe J."/>
            <person name="Badalamenti J.P."/>
            <person name="Herman A."/>
            <person name="Mangelson H."/>
            <person name="Liachko I."/>
            <person name="Sullivan S."/>
            <person name="Sone E.D."/>
            <person name="Koren S."/>
            <person name="Silverstein K.A.T."/>
            <person name="Beckman K.B."/>
            <person name="Gohl D.M."/>
        </authorList>
    </citation>
    <scope>NUCLEOTIDE SEQUENCE</scope>
    <source>
        <strain evidence="1">Duluth1</strain>
        <tissue evidence="1">Whole animal</tissue>
    </source>
</reference>